<dbReference type="EMBL" id="JBHRZH010000015">
    <property type="protein sequence ID" value="MFC3762690.1"/>
    <property type="molecule type" value="Genomic_DNA"/>
</dbReference>
<keyword evidence="2" id="KW-1185">Reference proteome</keyword>
<dbReference type="RefSeq" id="WP_205118962.1">
    <property type="nucleotide sequence ID" value="NZ_JAFBCM010000001.1"/>
</dbReference>
<evidence type="ECO:0000313" key="2">
    <source>
        <dbReference type="Proteomes" id="UP001595699"/>
    </source>
</evidence>
<dbReference type="Proteomes" id="UP001595699">
    <property type="component" value="Unassembled WGS sequence"/>
</dbReference>
<sequence>MNTTERSDVTLLRLRTPEDVLAQIPFLIGFHPSQSLVGLAIDGAQRLVFCCRLDLPPPDCPDAVLAAGAGEVVALAQRYGAGAVLLVAYSDDARPARRLLVRVREACDQASVTVVELLRTDGRRYWSELCRDPWCCPPEGTPYDLAVSALTAAAVVEGAVAFSSAEAVGASLDPVGGAGVASATREFLAELGSRSPDELVECGVAYAAPLLLGWLRAPRLLSDDEVARLSVYCANREVRDAAWSLMRHEMPSRHQDFWRDVARRAQPPYTVAPLSLFGFAAWQSGDGALARLAVQRALALDPDYALASLLALALAHGIRPSDLPARRSPGSG</sequence>
<name>A0ABV7YG97_9ACTN</name>
<proteinExistence type="predicted"/>
<comment type="caution">
    <text evidence="1">The sequence shown here is derived from an EMBL/GenBank/DDBJ whole genome shotgun (WGS) entry which is preliminary data.</text>
</comment>
<gene>
    <name evidence="1" type="ORF">ACFOUW_17740</name>
</gene>
<dbReference type="InterPro" id="IPR025447">
    <property type="entry name" value="DUF4192"/>
</dbReference>
<accession>A0ABV7YG97</accession>
<organism evidence="1 2">
    <name type="scientific">Tenggerimyces flavus</name>
    <dbReference type="NCBI Taxonomy" id="1708749"/>
    <lineage>
        <taxon>Bacteria</taxon>
        <taxon>Bacillati</taxon>
        <taxon>Actinomycetota</taxon>
        <taxon>Actinomycetes</taxon>
        <taxon>Propionibacteriales</taxon>
        <taxon>Nocardioidaceae</taxon>
        <taxon>Tenggerimyces</taxon>
    </lineage>
</organism>
<evidence type="ECO:0000313" key="1">
    <source>
        <dbReference type="EMBL" id="MFC3762690.1"/>
    </source>
</evidence>
<reference evidence="2" key="1">
    <citation type="journal article" date="2019" name="Int. J. Syst. Evol. Microbiol.">
        <title>The Global Catalogue of Microorganisms (GCM) 10K type strain sequencing project: providing services to taxonomists for standard genome sequencing and annotation.</title>
        <authorList>
            <consortium name="The Broad Institute Genomics Platform"/>
            <consortium name="The Broad Institute Genome Sequencing Center for Infectious Disease"/>
            <person name="Wu L."/>
            <person name="Ma J."/>
        </authorList>
    </citation>
    <scope>NUCLEOTIDE SEQUENCE [LARGE SCALE GENOMIC DNA]</scope>
    <source>
        <strain evidence="2">CGMCC 4.7241</strain>
    </source>
</reference>
<dbReference type="Pfam" id="PF13830">
    <property type="entry name" value="DUF4192"/>
    <property type="match status" value="1"/>
</dbReference>
<protein>
    <submittedName>
        <fullName evidence="1">DUF4192 domain-containing protein</fullName>
    </submittedName>
</protein>